<comment type="caution">
    <text evidence="1">The sequence shown here is derived from an EMBL/GenBank/DDBJ whole genome shotgun (WGS) entry which is preliminary data.</text>
</comment>
<keyword evidence="1" id="KW-0012">Acyltransferase</keyword>
<sequence length="182" mass="19836">MKNIINKVIFFLRNQGRVKFTANVYNKGTISLNKKSRISEFVNIYISKGSRLTMSDGASIGRLSTINIDGDFYLGKNSFINEKGTIYGGNIEIGEHVLIGPNVSIFSISHSLSMKEKISSQKSRRFSIKISNDVWIGSGTNIVGPVSIEQGAVVGAGSVVTHNIPAYEIWAGNPARKIGARK</sequence>
<accession>A0ACC7RFP2</accession>
<keyword evidence="1" id="KW-0808">Transferase</keyword>
<reference evidence="1" key="1">
    <citation type="submission" date="2024-11" db="EMBL/GenBank/DDBJ databases">
        <title>Identification of new Vibrio campbellii strains harboring the pVA1 plasmid isolated from Penaeus vannamei postlarvae affected by outbreaks of acute hepatopancreatic necrosis disease (AHPND) in Mexico.</title>
        <authorList>
            <person name="Gomez-Gil B."/>
            <person name="Enciso-Ibarra J."/>
        </authorList>
    </citation>
    <scope>NUCLEOTIDE SEQUENCE</scope>
    <source>
        <strain evidence="1">M270204</strain>
    </source>
</reference>
<proteinExistence type="predicted"/>
<dbReference type="EC" id="2.3.-.-" evidence="1"/>
<evidence type="ECO:0000313" key="2">
    <source>
        <dbReference type="Proteomes" id="UP001354073"/>
    </source>
</evidence>
<protein>
    <submittedName>
        <fullName evidence="1">Acyltransferase</fullName>
        <ecNumber evidence="1">2.3.-.-</ecNumber>
    </submittedName>
</protein>
<organism evidence="1 2">
    <name type="scientific">Vibrio campbellii</name>
    <dbReference type="NCBI Taxonomy" id="680"/>
    <lineage>
        <taxon>Bacteria</taxon>
        <taxon>Pseudomonadati</taxon>
        <taxon>Pseudomonadota</taxon>
        <taxon>Gammaproteobacteria</taxon>
        <taxon>Vibrionales</taxon>
        <taxon>Vibrionaceae</taxon>
        <taxon>Vibrio</taxon>
    </lineage>
</organism>
<gene>
    <name evidence="1" type="ORF">REH74_025085</name>
</gene>
<name>A0ACC7RFP2_9VIBR</name>
<dbReference type="Proteomes" id="UP001354073">
    <property type="component" value="Unassembled WGS sequence"/>
</dbReference>
<dbReference type="EMBL" id="JAVHXJ020000240">
    <property type="protein sequence ID" value="MGI1900805.1"/>
    <property type="molecule type" value="Genomic_DNA"/>
</dbReference>
<evidence type="ECO:0000313" key="1">
    <source>
        <dbReference type="EMBL" id="MGI1900805.1"/>
    </source>
</evidence>